<evidence type="ECO:0000313" key="2">
    <source>
        <dbReference type="EMBL" id="MFC0562747.1"/>
    </source>
</evidence>
<dbReference type="EMBL" id="JBHLUE010000001">
    <property type="protein sequence ID" value="MFC0562747.1"/>
    <property type="molecule type" value="Genomic_DNA"/>
</dbReference>
<dbReference type="InterPro" id="IPR036388">
    <property type="entry name" value="WH-like_DNA-bd_sf"/>
</dbReference>
<organism evidence="2 3">
    <name type="scientific">Plantactinospora siamensis</name>
    <dbReference type="NCBI Taxonomy" id="555372"/>
    <lineage>
        <taxon>Bacteria</taxon>
        <taxon>Bacillati</taxon>
        <taxon>Actinomycetota</taxon>
        <taxon>Actinomycetes</taxon>
        <taxon>Micromonosporales</taxon>
        <taxon>Micromonosporaceae</taxon>
        <taxon>Plantactinospora</taxon>
    </lineage>
</organism>
<name>A0ABV6NR65_9ACTN</name>
<evidence type="ECO:0000259" key="1">
    <source>
        <dbReference type="SMART" id="SM00418"/>
    </source>
</evidence>
<keyword evidence="3" id="KW-1185">Reference proteome</keyword>
<comment type="caution">
    <text evidence="2">The sequence shown here is derived from an EMBL/GenBank/DDBJ whole genome shotgun (WGS) entry which is preliminary data.</text>
</comment>
<dbReference type="SUPFAM" id="SSF46785">
    <property type="entry name" value="Winged helix' DNA-binding domain"/>
    <property type="match status" value="1"/>
</dbReference>
<dbReference type="CDD" id="cd00090">
    <property type="entry name" value="HTH_ARSR"/>
    <property type="match status" value="1"/>
</dbReference>
<dbReference type="InterPro" id="IPR011991">
    <property type="entry name" value="ArsR-like_HTH"/>
</dbReference>
<dbReference type="RefSeq" id="WP_377334654.1">
    <property type="nucleotide sequence ID" value="NZ_JBHLUE010000001.1"/>
</dbReference>
<proteinExistence type="predicted"/>
<dbReference type="Pfam" id="PF12840">
    <property type="entry name" value="HTH_20"/>
    <property type="match status" value="1"/>
</dbReference>
<gene>
    <name evidence="2" type="ORF">ACFFHU_00950</name>
</gene>
<reference evidence="2 3" key="1">
    <citation type="submission" date="2024-09" db="EMBL/GenBank/DDBJ databases">
        <authorList>
            <person name="Sun Q."/>
            <person name="Mori K."/>
        </authorList>
    </citation>
    <scope>NUCLEOTIDE SEQUENCE [LARGE SCALE GENOMIC DNA]</scope>
    <source>
        <strain evidence="2 3">TBRC 2205</strain>
    </source>
</reference>
<dbReference type="Gene3D" id="1.10.10.10">
    <property type="entry name" value="Winged helix-like DNA-binding domain superfamily/Winged helix DNA-binding domain"/>
    <property type="match status" value="1"/>
</dbReference>
<accession>A0ABV6NR65</accession>
<dbReference type="Proteomes" id="UP001589894">
    <property type="component" value="Unassembled WGS sequence"/>
</dbReference>
<sequence length="204" mass="22883">MSWEIVRPDATSLRGLAHPLRVKMLTALREHGPATATLLAQRLGQSSGVTSYHLRQLAQHGFVVEDPDRGAGRERWWKAAHRGTSLGYEVSREAPGDVETYLRAVAALYIDRIDHWLSEWPALQGDWDGDWEGTGTLSDQRLRLTPAESRELKEEILALVERYRKDDPDSPAPPGTEPVILQWQVMPFIRAAGPEGGERAEDRS</sequence>
<dbReference type="InterPro" id="IPR001845">
    <property type="entry name" value="HTH_ArsR_DNA-bd_dom"/>
</dbReference>
<protein>
    <submittedName>
        <fullName evidence="2">Helix-turn-helix domain-containing protein</fullName>
    </submittedName>
</protein>
<evidence type="ECO:0000313" key="3">
    <source>
        <dbReference type="Proteomes" id="UP001589894"/>
    </source>
</evidence>
<dbReference type="SMART" id="SM00418">
    <property type="entry name" value="HTH_ARSR"/>
    <property type="match status" value="1"/>
</dbReference>
<feature type="domain" description="HTH arsR-type" evidence="1">
    <location>
        <begin position="11"/>
        <end position="107"/>
    </location>
</feature>
<dbReference type="InterPro" id="IPR036390">
    <property type="entry name" value="WH_DNA-bd_sf"/>
</dbReference>